<dbReference type="InterPro" id="IPR038731">
    <property type="entry name" value="RgtA/B/C-like"/>
</dbReference>
<dbReference type="PANTHER" id="PTHR33908:SF9">
    <property type="entry name" value="BLL5595 PROTEIN"/>
    <property type="match status" value="1"/>
</dbReference>
<protein>
    <submittedName>
        <fullName evidence="10">Glycosyltransferase family 39 protein</fullName>
    </submittedName>
</protein>
<accession>A0ABR8S8J2</accession>
<evidence type="ECO:0000256" key="6">
    <source>
        <dbReference type="ARBA" id="ARBA00022989"/>
    </source>
</evidence>
<keyword evidence="4" id="KW-0808">Transferase</keyword>
<comment type="subcellular location">
    <subcellularLocation>
        <location evidence="1">Cell membrane</location>
        <topology evidence="1">Multi-pass membrane protein</topology>
    </subcellularLocation>
</comment>
<reference evidence="10 11" key="1">
    <citation type="submission" date="2020-08" db="EMBL/GenBank/DDBJ databases">
        <title>A Genomic Blueprint of the Chicken Gut Microbiome.</title>
        <authorList>
            <person name="Gilroy R."/>
            <person name="Ravi A."/>
            <person name="Getino M."/>
            <person name="Pursley I."/>
            <person name="Horton D.L."/>
            <person name="Alikhan N.-F."/>
            <person name="Baker D."/>
            <person name="Gharbi K."/>
            <person name="Hall N."/>
            <person name="Watson M."/>
            <person name="Adriaenssens E.M."/>
            <person name="Foster-Nyarko E."/>
            <person name="Jarju S."/>
            <person name="Secka A."/>
            <person name="Antonio M."/>
            <person name="Oren A."/>
            <person name="Chaudhuri R."/>
            <person name="La Ragione R.M."/>
            <person name="Hildebrand F."/>
            <person name="Pallen M.J."/>
        </authorList>
    </citation>
    <scope>NUCLEOTIDE SEQUENCE [LARGE SCALE GENOMIC DNA]</scope>
    <source>
        <strain evidence="10 11">Sa2CVA6</strain>
    </source>
</reference>
<feature type="transmembrane region" description="Helical" evidence="8">
    <location>
        <begin position="347"/>
        <end position="367"/>
    </location>
</feature>
<evidence type="ECO:0000256" key="5">
    <source>
        <dbReference type="ARBA" id="ARBA00022692"/>
    </source>
</evidence>
<feature type="transmembrane region" description="Helical" evidence="8">
    <location>
        <begin position="108"/>
        <end position="126"/>
    </location>
</feature>
<dbReference type="Proteomes" id="UP000634919">
    <property type="component" value="Unassembled WGS sequence"/>
</dbReference>
<gene>
    <name evidence="10" type="ORF">H9646_04860</name>
</gene>
<evidence type="ECO:0000256" key="2">
    <source>
        <dbReference type="ARBA" id="ARBA00022475"/>
    </source>
</evidence>
<keyword evidence="7 8" id="KW-0472">Membrane</keyword>
<keyword evidence="5 8" id="KW-0812">Transmembrane</keyword>
<keyword evidence="11" id="KW-1185">Reference proteome</keyword>
<feature type="transmembrane region" description="Helical" evidence="8">
    <location>
        <begin position="70"/>
        <end position="96"/>
    </location>
</feature>
<feature type="transmembrane region" description="Helical" evidence="8">
    <location>
        <begin position="322"/>
        <end position="341"/>
    </location>
</feature>
<feature type="transmembrane region" description="Helical" evidence="8">
    <location>
        <begin position="199"/>
        <end position="217"/>
    </location>
</feature>
<evidence type="ECO:0000256" key="4">
    <source>
        <dbReference type="ARBA" id="ARBA00022679"/>
    </source>
</evidence>
<name>A0ABR8S8J2_9BURK</name>
<feature type="transmembrane region" description="Helical" evidence="8">
    <location>
        <begin position="157"/>
        <end position="187"/>
    </location>
</feature>
<evidence type="ECO:0000259" key="9">
    <source>
        <dbReference type="Pfam" id="PF13231"/>
    </source>
</evidence>
<keyword evidence="2" id="KW-1003">Cell membrane</keyword>
<evidence type="ECO:0000313" key="10">
    <source>
        <dbReference type="EMBL" id="MBD7959801.1"/>
    </source>
</evidence>
<feature type="transmembrane region" description="Helical" evidence="8">
    <location>
        <begin position="290"/>
        <end position="310"/>
    </location>
</feature>
<keyword evidence="3" id="KW-0328">Glycosyltransferase</keyword>
<feature type="transmembrane region" description="Helical" evidence="8">
    <location>
        <begin position="12"/>
        <end position="31"/>
    </location>
</feature>
<keyword evidence="6 8" id="KW-1133">Transmembrane helix</keyword>
<dbReference type="EMBL" id="JACSQK010000002">
    <property type="protein sequence ID" value="MBD7959801.1"/>
    <property type="molecule type" value="Genomic_DNA"/>
</dbReference>
<dbReference type="PANTHER" id="PTHR33908">
    <property type="entry name" value="MANNOSYLTRANSFERASE YKCB-RELATED"/>
    <property type="match status" value="1"/>
</dbReference>
<sequence length="509" mass="56152">MSSSSTPTPQPLLTRCLLIAAALYVLVWSLLPPLLSQSLPLDVVESLSWGREWQWGTYKHPTLGPSVLHVFYMAFGKVGPFLLSQLCIVATLWMVWLTGCRLMSRERAFLGTVLTMGVAYYGWPAIEFNHNIAQMPTWAALGYLYVAALQDGRLHQWLLLGLMAGLGMLTKYSIGIILACMGLYILLSAYRKVLLGPGPWLALVVLCVVMAPHLYWLKTSEWLPFAYAGERAATASDSPRLAALGFLLTQFLNHLPLLCIAGFAALKARKQCQKEGLVASPWHLHTQHPALLLVLALGPGLLVTVLGVTLGMRLRDMWGTTMWAFSGLVVAACVPTAWLGVMRPRVVRGVGVWLVLLTIFAGIYLTYGAQLRKRPARMDWPAVALAQQAQQTWSQVSSCRLDVVAGDYWLSGLVATAIGSHGPSVLITGDARYSPWVTPQRLQQHGALWLRQEKDMDVYTSPPQPLEAVAQSTDFTVIDGTWNIAWAYDSKAQPLTVRWRAYVPASCVK</sequence>
<comment type="caution">
    <text evidence="10">The sequence shown here is derived from an EMBL/GenBank/DDBJ whole genome shotgun (WGS) entry which is preliminary data.</text>
</comment>
<dbReference type="Pfam" id="PF13231">
    <property type="entry name" value="PMT_2"/>
    <property type="match status" value="1"/>
</dbReference>
<evidence type="ECO:0000256" key="1">
    <source>
        <dbReference type="ARBA" id="ARBA00004651"/>
    </source>
</evidence>
<organism evidence="10 11">
    <name type="scientific">Comamonas avium</name>
    <dbReference type="NCBI Taxonomy" id="2762231"/>
    <lineage>
        <taxon>Bacteria</taxon>
        <taxon>Pseudomonadati</taxon>
        <taxon>Pseudomonadota</taxon>
        <taxon>Betaproteobacteria</taxon>
        <taxon>Burkholderiales</taxon>
        <taxon>Comamonadaceae</taxon>
        <taxon>Comamonas</taxon>
    </lineage>
</organism>
<proteinExistence type="predicted"/>
<dbReference type="RefSeq" id="WP_191722197.1">
    <property type="nucleotide sequence ID" value="NZ_JACSQK010000002.1"/>
</dbReference>
<feature type="transmembrane region" description="Helical" evidence="8">
    <location>
        <begin position="241"/>
        <end position="266"/>
    </location>
</feature>
<evidence type="ECO:0000256" key="8">
    <source>
        <dbReference type="SAM" id="Phobius"/>
    </source>
</evidence>
<evidence type="ECO:0000256" key="7">
    <source>
        <dbReference type="ARBA" id="ARBA00023136"/>
    </source>
</evidence>
<evidence type="ECO:0000256" key="3">
    <source>
        <dbReference type="ARBA" id="ARBA00022676"/>
    </source>
</evidence>
<feature type="domain" description="Glycosyltransferase RgtA/B/C/D-like" evidence="9">
    <location>
        <begin position="60"/>
        <end position="216"/>
    </location>
</feature>
<evidence type="ECO:0000313" key="11">
    <source>
        <dbReference type="Proteomes" id="UP000634919"/>
    </source>
</evidence>
<dbReference type="InterPro" id="IPR050297">
    <property type="entry name" value="LipidA_mod_glycosyltrf_83"/>
</dbReference>